<proteinExistence type="predicted"/>
<protein>
    <recommendedName>
        <fullName evidence="3">Pre-C2HC domain-containing protein</fullName>
    </recommendedName>
</protein>
<comment type="caution">
    <text evidence="1">The sequence shown here is derived from an EMBL/GenBank/DDBJ whole genome shotgun (WGS) entry which is preliminary data.</text>
</comment>
<reference evidence="1 2" key="1">
    <citation type="journal article" date="2019" name="Commun. Biol.">
        <title>The bagworm genome reveals a unique fibroin gene that provides high tensile strength.</title>
        <authorList>
            <person name="Kono N."/>
            <person name="Nakamura H."/>
            <person name="Ohtoshi R."/>
            <person name="Tomita M."/>
            <person name="Numata K."/>
            <person name="Arakawa K."/>
        </authorList>
    </citation>
    <scope>NUCLEOTIDE SEQUENCE [LARGE SCALE GENOMIC DNA]</scope>
</reference>
<dbReference type="AlphaFoldDB" id="A0A4C1W859"/>
<keyword evidence="2" id="KW-1185">Reference proteome</keyword>
<sequence length="110" mass="12467">MRIQKHCYPDACNTTRGLKIQPAAVPDFQNLSAVLATLKVAYHTYSLKEEREFHIVFRGVSKELPIREVKEDLFAQDLPVRSVRRITNRAGKPLDLILIPSNIAIAQSQP</sequence>
<organism evidence="1 2">
    <name type="scientific">Eumeta variegata</name>
    <name type="common">Bagworm moth</name>
    <name type="synonym">Eumeta japonica</name>
    <dbReference type="NCBI Taxonomy" id="151549"/>
    <lineage>
        <taxon>Eukaryota</taxon>
        <taxon>Metazoa</taxon>
        <taxon>Ecdysozoa</taxon>
        <taxon>Arthropoda</taxon>
        <taxon>Hexapoda</taxon>
        <taxon>Insecta</taxon>
        <taxon>Pterygota</taxon>
        <taxon>Neoptera</taxon>
        <taxon>Endopterygota</taxon>
        <taxon>Lepidoptera</taxon>
        <taxon>Glossata</taxon>
        <taxon>Ditrysia</taxon>
        <taxon>Tineoidea</taxon>
        <taxon>Psychidae</taxon>
        <taxon>Oiketicinae</taxon>
        <taxon>Eumeta</taxon>
    </lineage>
</organism>
<dbReference type="EMBL" id="BGZK01000481">
    <property type="protein sequence ID" value="GBP46344.1"/>
    <property type="molecule type" value="Genomic_DNA"/>
</dbReference>
<evidence type="ECO:0000313" key="2">
    <source>
        <dbReference type="Proteomes" id="UP000299102"/>
    </source>
</evidence>
<evidence type="ECO:0008006" key="3">
    <source>
        <dbReference type="Google" id="ProtNLM"/>
    </source>
</evidence>
<dbReference type="OrthoDB" id="7477923at2759"/>
<evidence type="ECO:0000313" key="1">
    <source>
        <dbReference type="EMBL" id="GBP46344.1"/>
    </source>
</evidence>
<dbReference type="Proteomes" id="UP000299102">
    <property type="component" value="Unassembled WGS sequence"/>
</dbReference>
<gene>
    <name evidence="1" type="ORF">EVAR_39721_1</name>
</gene>
<accession>A0A4C1W859</accession>
<name>A0A4C1W859_EUMVA</name>